<evidence type="ECO:0000313" key="3">
    <source>
        <dbReference type="Proteomes" id="UP000198501"/>
    </source>
</evidence>
<dbReference type="AlphaFoldDB" id="A0A1G7A8B8"/>
<proteinExistence type="predicted"/>
<dbReference type="Proteomes" id="UP000198501">
    <property type="component" value="Unassembled WGS sequence"/>
</dbReference>
<accession>A0A1G7A8B8</accession>
<evidence type="ECO:0000313" key="1">
    <source>
        <dbReference type="EMBL" id="GLR28689.1"/>
    </source>
</evidence>
<dbReference type="Proteomes" id="UP001156645">
    <property type="component" value="Unassembled WGS sequence"/>
</dbReference>
<reference evidence="2 3" key="2">
    <citation type="submission" date="2016-10" db="EMBL/GenBank/DDBJ databases">
        <authorList>
            <person name="de Groot N.N."/>
        </authorList>
    </citation>
    <scope>NUCLEOTIDE SEQUENCE [LARGE SCALE GENOMIC DNA]</scope>
    <source>
        <strain evidence="2 3">DSM 23406</strain>
    </source>
</reference>
<reference evidence="1" key="4">
    <citation type="submission" date="2023-01" db="EMBL/GenBank/DDBJ databases">
        <title>Draft genome sequence of Psychrobacter pacificensis strain NBRC 103191.</title>
        <authorList>
            <person name="Sun Q."/>
            <person name="Mori K."/>
        </authorList>
    </citation>
    <scope>NUCLEOTIDE SEQUENCE</scope>
    <source>
        <strain evidence="1">NBRC 103191</strain>
    </source>
</reference>
<evidence type="ECO:0000313" key="4">
    <source>
        <dbReference type="Proteomes" id="UP001156645"/>
    </source>
</evidence>
<sequence length="134" mass="15409">MSEIRVESVKSIPLYSVVPLINHISYDSWLLRVSLFFSTEEIRQMVYVDFTDIIGFRVLDNGNLVEFWNDDCPNGWLWEVSDGGWFDLEKQREGFVTGYVEKDLLTEYLVIGTDDCISILSSSTPKITTVNTLL</sequence>
<reference evidence="1" key="1">
    <citation type="journal article" date="2014" name="Int. J. Syst. Evol. Microbiol.">
        <title>Complete genome of a new Firmicutes species belonging to the dominant human colonic microbiota ('Ruminococcus bicirculans') reveals two chromosomes and a selective capacity to utilize plant glucans.</title>
        <authorList>
            <consortium name="NISC Comparative Sequencing Program"/>
            <person name="Wegmann U."/>
            <person name="Louis P."/>
            <person name="Goesmann A."/>
            <person name="Henrissat B."/>
            <person name="Duncan S.H."/>
            <person name="Flint H.J."/>
        </authorList>
    </citation>
    <scope>NUCLEOTIDE SEQUENCE</scope>
    <source>
        <strain evidence="1">NBRC 103191</strain>
    </source>
</reference>
<reference evidence="4" key="3">
    <citation type="journal article" date="2019" name="Int. J. Syst. Evol. Microbiol.">
        <title>The Global Catalogue of Microorganisms (GCM) 10K type strain sequencing project: providing services to taxonomists for standard genome sequencing and annotation.</title>
        <authorList>
            <consortium name="The Broad Institute Genomics Platform"/>
            <consortium name="The Broad Institute Genome Sequencing Center for Infectious Disease"/>
            <person name="Wu L."/>
            <person name="Ma J."/>
        </authorList>
    </citation>
    <scope>NUCLEOTIDE SEQUENCE [LARGE SCALE GENOMIC DNA]</scope>
    <source>
        <strain evidence="4">NBRC 103191</strain>
    </source>
</reference>
<gene>
    <name evidence="1" type="ORF">GCM10007915_09270</name>
    <name evidence="2" type="ORF">SAMN05660405_02376</name>
</gene>
<name>A0A1G7A8B8_9GAMM</name>
<dbReference type="RefSeq" id="WP_093071239.1">
    <property type="nucleotide sequence ID" value="NZ_BSOK01000015.1"/>
</dbReference>
<keyword evidence="4" id="KW-1185">Reference proteome</keyword>
<evidence type="ECO:0000313" key="2">
    <source>
        <dbReference type="EMBL" id="SDE11178.1"/>
    </source>
</evidence>
<dbReference type="EMBL" id="FNAL01000025">
    <property type="protein sequence ID" value="SDE11178.1"/>
    <property type="molecule type" value="Genomic_DNA"/>
</dbReference>
<dbReference type="EMBL" id="BSOK01000015">
    <property type="protein sequence ID" value="GLR28689.1"/>
    <property type="molecule type" value="Genomic_DNA"/>
</dbReference>
<organism evidence="2 3">
    <name type="scientific">Psychrobacter pacificensis</name>
    <dbReference type="NCBI Taxonomy" id="112002"/>
    <lineage>
        <taxon>Bacteria</taxon>
        <taxon>Pseudomonadati</taxon>
        <taxon>Pseudomonadota</taxon>
        <taxon>Gammaproteobacteria</taxon>
        <taxon>Moraxellales</taxon>
        <taxon>Moraxellaceae</taxon>
        <taxon>Psychrobacter</taxon>
    </lineage>
</organism>
<protein>
    <submittedName>
        <fullName evidence="2">Uncharacterized protein</fullName>
    </submittedName>
</protein>